<name>S2LKU6_BILW3</name>
<reference evidence="1 2" key="2">
    <citation type="submission" date="2013-04" db="EMBL/GenBank/DDBJ databases">
        <title>The Genome Sequence of Bilophila wadsworthia 3_1_6.</title>
        <authorList>
            <consortium name="The Broad Institute Genomics Platform"/>
            <person name="Earl A."/>
            <person name="Ward D."/>
            <person name="Feldgarden M."/>
            <person name="Gevers D."/>
            <person name="Sibley C."/>
            <person name="Strauss J."/>
            <person name="Allen-Vercoe E."/>
            <person name="Walker B."/>
            <person name="Young S."/>
            <person name="Zeng Q."/>
            <person name="Gargeya S."/>
            <person name="Fitzgerald M."/>
            <person name="Haas B."/>
            <person name="Abouelleil A."/>
            <person name="Allen A.W."/>
            <person name="Alvarado L."/>
            <person name="Arachchi H.M."/>
            <person name="Berlin A.M."/>
            <person name="Chapman S.B."/>
            <person name="Gainer-Dewar J."/>
            <person name="Goldberg J."/>
            <person name="Griggs A."/>
            <person name="Gujja S."/>
            <person name="Hansen M."/>
            <person name="Howarth C."/>
            <person name="Imamovic A."/>
            <person name="Ireland A."/>
            <person name="Larimer J."/>
            <person name="McCowan C."/>
            <person name="Murphy C."/>
            <person name="Pearson M."/>
            <person name="Poon T.W."/>
            <person name="Priest M."/>
            <person name="Roberts A."/>
            <person name="Saif S."/>
            <person name="Shea T."/>
            <person name="Sisk P."/>
            <person name="Sykes S."/>
            <person name="Wortman J."/>
            <person name="Nusbaum C."/>
            <person name="Birren B."/>
        </authorList>
    </citation>
    <scope>NUCLEOTIDE SEQUENCE [LARGE SCALE GENOMIC DNA]</scope>
    <source>
        <strain evidence="1 2">3_1_6</strain>
    </source>
</reference>
<organism evidence="1 2">
    <name type="scientific">Bilophila wadsworthia (strain 3_1_6)</name>
    <dbReference type="NCBI Taxonomy" id="563192"/>
    <lineage>
        <taxon>Bacteria</taxon>
        <taxon>Pseudomonadati</taxon>
        <taxon>Thermodesulfobacteriota</taxon>
        <taxon>Desulfovibrionia</taxon>
        <taxon>Desulfovibrionales</taxon>
        <taxon>Desulfovibrionaceae</taxon>
        <taxon>Bilophila</taxon>
    </lineage>
</organism>
<accession>S2LKU6</accession>
<evidence type="ECO:0000313" key="2">
    <source>
        <dbReference type="Proteomes" id="UP000006034"/>
    </source>
</evidence>
<proteinExistence type="predicted"/>
<keyword evidence="2" id="KW-1185">Reference proteome</keyword>
<evidence type="ECO:0000313" key="1">
    <source>
        <dbReference type="EMBL" id="EPC05859.1"/>
    </source>
</evidence>
<comment type="caution">
    <text evidence="1">The sequence shown here is derived from an EMBL/GenBank/DDBJ whole genome shotgun (WGS) entry which is preliminary data.</text>
</comment>
<gene>
    <name evidence="1" type="ORF">HMPREF0179_05143</name>
</gene>
<sequence>MLFGFALLNGIENPLAESQIVRLVRVFPCSGPEMDVQEGDGIGGLVFPVGCYELSVFFCRELDVGIFPERELLWLRLL</sequence>
<dbReference type="EMBL" id="ADCP02000001">
    <property type="protein sequence ID" value="EPC05859.1"/>
    <property type="molecule type" value="Genomic_DNA"/>
</dbReference>
<protein>
    <submittedName>
        <fullName evidence="1">Uncharacterized protein</fullName>
    </submittedName>
</protein>
<dbReference type="HOGENOM" id="CLU_2614940_0_0_7"/>
<reference evidence="1 2" key="1">
    <citation type="submission" date="2010-10" db="EMBL/GenBank/DDBJ databases">
        <authorList>
            <consortium name="The Broad Institute Genome Sequencing Platform"/>
            <person name="Ward D."/>
            <person name="Earl A."/>
            <person name="Feldgarden M."/>
            <person name="Young S.K."/>
            <person name="Gargeya S."/>
            <person name="Zeng Q."/>
            <person name="Alvarado L."/>
            <person name="Berlin A."/>
            <person name="Bochicchio J."/>
            <person name="Chapman S.B."/>
            <person name="Chen Z."/>
            <person name="Freedman E."/>
            <person name="Gellesch M."/>
            <person name="Goldberg J."/>
            <person name="Griggs A."/>
            <person name="Gujja S."/>
            <person name="Heilman E."/>
            <person name="Heiman D."/>
            <person name="Howarth C."/>
            <person name="Mehta T."/>
            <person name="Neiman D."/>
            <person name="Pearson M."/>
            <person name="Roberts A."/>
            <person name="Saif S."/>
            <person name="Shea T."/>
            <person name="Shenoy N."/>
            <person name="Sisk P."/>
            <person name="Stolte C."/>
            <person name="Sykes S."/>
            <person name="White J."/>
            <person name="Yandava C."/>
            <person name="Allen-Vercoe E."/>
            <person name="Sibley C."/>
            <person name="Ambrose C.E."/>
            <person name="Strauss J."/>
            <person name="Daigneault M."/>
            <person name="Haas B."/>
            <person name="Nusbaum C."/>
            <person name="Birren B."/>
        </authorList>
    </citation>
    <scope>NUCLEOTIDE SEQUENCE [LARGE SCALE GENOMIC DNA]</scope>
    <source>
        <strain evidence="1 2">3_1_6</strain>
    </source>
</reference>
<dbReference type="AlphaFoldDB" id="S2LKU6"/>
<dbReference type="Proteomes" id="UP000006034">
    <property type="component" value="Unassembled WGS sequence"/>
</dbReference>